<reference evidence="2" key="1">
    <citation type="submission" date="2021-08" db="EMBL/GenBank/DDBJ databases">
        <authorList>
            <person name="Misof B."/>
            <person name="Oliver O."/>
            <person name="Podsiadlowski L."/>
            <person name="Donath A."/>
            <person name="Peters R."/>
            <person name="Mayer C."/>
            <person name="Rust J."/>
            <person name="Gunkel S."/>
            <person name="Lesny P."/>
            <person name="Martin S."/>
            <person name="Oeyen J.P."/>
            <person name="Petersen M."/>
            <person name="Panagiotis P."/>
            <person name="Wilbrandt J."/>
            <person name="Tanja T."/>
        </authorList>
    </citation>
    <scope>NUCLEOTIDE SEQUENCE</scope>
    <source>
        <strain evidence="2">GBR_01_08_01A</strain>
        <tissue evidence="2">Thorax + abdomen</tissue>
    </source>
</reference>
<comment type="caution">
    <text evidence="2">The sequence shown here is derived from an EMBL/GenBank/DDBJ whole genome shotgun (WGS) entry which is preliminary data.</text>
</comment>
<proteinExistence type="predicted"/>
<name>A0AAD9REX2_9HYME</name>
<feature type="region of interest" description="Disordered" evidence="1">
    <location>
        <begin position="30"/>
        <end position="51"/>
    </location>
</feature>
<organism evidence="2 3">
    <name type="scientific">Odynerus spinipes</name>
    <dbReference type="NCBI Taxonomy" id="1348599"/>
    <lineage>
        <taxon>Eukaryota</taxon>
        <taxon>Metazoa</taxon>
        <taxon>Ecdysozoa</taxon>
        <taxon>Arthropoda</taxon>
        <taxon>Hexapoda</taxon>
        <taxon>Insecta</taxon>
        <taxon>Pterygota</taxon>
        <taxon>Neoptera</taxon>
        <taxon>Endopterygota</taxon>
        <taxon>Hymenoptera</taxon>
        <taxon>Apocrita</taxon>
        <taxon>Aculeata</taxon>
        <taxon>Vespoidea</taxon>
        <taxon>Vespidae</taxon>
        <taxon>Eumeninae</taxon>
        <taxon>Odynerus</taxon>
    </lineage>
</organism>
<dbReference type="Proteomes" id="UP001258017">
    <property type="component" value="Unassembled WGS sequence"/>
</dbReference>
<accession>A0AAD9REX2</accession>
<gene>
    <name evidence="2" type="ORF">KPH14_012583</name>
</gene>
<evidence type="ECO:0000313" key="3">
    <source>
        <dbReference type="Proteomes" id="UP001258017"/>
    </source>
</evidence>
<protein>
    <submittedName>
        <fullName evidence="2">Uncharacterized protein</fullName>
    </submittedName>
</protein>
<evidence type="ECO:0000313" key="2">
    <source>
        <dbReference type="EMBL" id="KAK2578413.1"/>
    </source>
</evidence>
<sequence length="51" mass="5964">MITALESRPESDLTLELVKGKLIHEYKRRQEAHKNYSSDTGLKVKYSNKEK</sequence>
<dbReference type="AlphaFoldDB" id="A0AAD9REX2"/>
<feature type="non-terminal residue" evidence="2">
    <location>
        <position position="51"/>
    </location>
</feature>
<keyword evidence="3" id="KW-1185">Reference proteome</keyword>
<evidence type="ECO:0000256" key="1">
    <source>
        <dbReference type="SAM" id="MobiDB-lite"/>
    </source>
</evidence>
<dbReference type="EMBL" id="JAIFRP010000317">
    <property type="protein sequence ID" value="KAK2578413.1"/>
    <property type="molecule type" value="Genomic_DNA"/>
</dbReference>
<reference evidence="2" key="2">
    <citation type="journal article" date="2023" name="Commun. Biol.">
        <title>Intrasexual cuticular hydrocarbon dimorphism in a wasp sheds light on hydrocarbon biosynthesis genes in Hymenoptera.</title>
        <authorList>
            <person name="Moris V.C."/>
            <person name="Podsiadlowski L."/>
            <person name="Martin S."/>
            <person name="Oeyen J.P."/>
            <person name="Donath A."/>
            <person name="Petersen M."/>
            <person name="Wilbrandt J."/>
            <person name="Misof B."/>
            <person name="Liedtke D."/>
            <person name="Thamm M."/>
            <person name="Scheiner R."/>
            <person name="Schmitt T."/>
            <person name="Niehuis O."/>
        </authorList>
    </citation>
    <scope>NUCLEOTIDE SEQUENCE</scope>
    <source>
        <strain evidence="2">GBR_01_08_01A</strain>
    </source>
</reference>